<dbReference type="Gene3D" id="1.25.40.10">
    <property type="entry name" value="Tetratricopeptide repeat domain"/>
    <property type="match status" value="3"/>
</dbReference>
<dbReference type="OrthoDB" id="185373at2759"/>
<dbReference type="EMBL" id="AUSU01003296">
    <property type="protein sequence ID" value="EPS67103.1"/>
    <property type="molecule type" value="Genomic_DNA"/>
</dbReference>
<keyword evidence="1" id="KW-0677">Repeat</keyword>
<feature type="repeat" description="PPR" evidence="2">
    <location>
        <begin position="249"/>
        <end position="283"/>
    </location>
</feature>
<evidence type="ECO:0008006" key="5">
    <source>
        <dbReference type="Google" id="ProtNLM"/>
    </source>
</evidence>
<dbReference type="FunFam" id="1.25.40.10:FF:000427">
    <property type="entry name" value="Pentatricopeptide repeat-containing protein chloroplastic"/>
    <property type="match status" value="1"/>
</dbReference>
<dbReference type="InterPro" id="IPR046849">
    <property type="entry name" value="E2_motif"/>
</dbReference>
<organism evidence="3 4">
    <name type="scientific">Genlisea aurea</name>
    <dbReference type="NCBI Taxonomy" id="192259"/>
    <lineage>
        <taxon>Eukaryota</taxon>
        <taxon>Viridiplantae</taxon>
        <taxon>Streptophyta</taxon>
        <taxon>Embryophyta</taxon>
        <taxon>Tracheophyta</taxon>
        <taxon>Spermatophyta</taxon>
        <taxon>Magnoliopsida</taxon>
        <taxon>eudicotyledons</taxon>
        <taxon>Gunneridae</taxon>
        <taxon>Pentapetalae</taxon>
        <taxon>asterids</taxon>
        <taxon>lamiids</taxon>
        <taxon>Lamiales</taxon>
        <taxon>Lentibulariaceae</taxon>
        <taxon>Genlisea</taxon>
    </lineage>
</organism>
<dbReference type="Pfam" id="PF13041">
    <property type="entry name" value="PPR_2"/>
    <property type="match status" value="2"/>
</dbReference>
<protein>
    <recommendedName>
        <fullName evidence="5">Pentatricopeptide repeat-containing protein</fullName>
    </recommendedName>
</protein>
<dbReference type="Pfam" id="PF20430">
    <property type="entry name" value="Eplus_motif"/>
    <property type="match status" value="1"/>
</dbReference>
<reference evidence="3 4" key="1">
    <citation type="journal article" date="2013" name="BMC Genomics">
        <title>The miniature genome of a carnivorous plant Genlisea aurea contains a low number of genes and short non-coding sequences.</title>
        <authorList>
            <person name="Leushkin E.V."/>
            <person name="Sutormin R.A."/>
            <person name="Nabieva E.R."/>
            <person name="Penin A.A."/>
            <person name="Kondrashov A.S."/>
            <person name="Logacheva M.D."/>
        </authorList>
    </citation>
    <scope>NUCLEOTIDE SEQUENCE [LARGE SCALE GENOMIC DNA]</scope>
</reference>
<feature type="repeat" description="PPR" evidence="2">
    <location>
        <begin position="50"/>
        <end position="84"/>
    </location>
</feature>
<name>S8DVA7_9LAMI</name>
<evidence type="ECO:0000256" key="1">
    <source>
        <dbReference type="ARBA" id="ARBA00022737"/>
    </source>
</evidence>
<dbReference type="InterPro" id="IPR046848">
    <property type="entry name" value="E_motif"/>
</dbReference>
<dbReference type="InterPro" id="IPR046960">
    <property type="entry name" value="PPR_At4g14850-like_plant"/>
</dbReference>
<dbReference type="GO" id="GO:0009451">
    <property type="term" value="P:RNA modification"/>
    <property type="evidence" value="ECO:0007669"/>
    <property type="project" value="InterPro"/>
</dbReference>
<dbReference type="GO" id="GO:0003723">
    <property type="term" value="F:RNA binding"/>
    <property type="evidence" value="ECO:0007669"/>
    <property type="project" value="InterPro"/>
</dbReference>
<dbReference type="PROSITE" id="PS51375">
    <property type="entry name" value="PPR"/>
    <property type="match status" value="3"/>
</dbReference>
<dbReference type="AlphaFoldDB" id="S8DVA7"/>
<dbReference type="Pfam" id="PF20431">
    <property type="entry name" value="E_motif"/>
    <property type="match status" value="1"/>
</dbReference>
<dbReference type="Proteomes" id="UP000015453">
    <property type="component" value="Unassembled WGS sequence"/>
</dbReference>
<evidence type="ECO:0000313" key="4">
    <source>
        <dbReference type="Proteomes" id="UP000015453"/>
    </source>
</evidence>
<dbReference type="InterPro" id="IPR011990">
    <property type="entry name" value="TPR-like_helical_dom_sf"/>
</dbReference>
<keyword evidence="4" id="KW-1185">Reference proteome</keyword>
<feature type="repeat" description="PPR" evidence="2">
    <location>
        <begin position="148"/>
        <end position="182"/>
    </location>
</feature>
<accession>S8DVA7</accession>
<dbReference type="NCBIfam" id="TIGR00756">
    <property type="entry name" value="PPR"/>
    <property type="match status" value="4"/>
</dbReference>
<dbReference type="Pfam" id="PF01535">
    <property type="entry name" value="PPR"/>
    <property type="match status" value="2"/>
</dbReference>
<proteinExistence type="predicted"/>
<sequence length="460" mass="50933">LKYLDQLHGFIIRHGLESHRTLNFKLQRSYSSLGHVEKSVVLFNHTRNRDIYLYSSLIHGHAINGLLGDALRFYVQMLGEYIEANAFTISGVLKACSTLESGAALHCHAYKFGFQTNAYVTASLVDVYARGGNVVSARMIFDRMEERDVVSWNVMIDGYAQHGRPSEALILFRNMLKSRFRPNEATMVAALSACGQVGSLESGKWIHSYLGSTSCSGNAQLATALIDMYCKCGSIHDARKVFDGIRNKDVVCYNAMMGGYSLHGQGEEALNLFNQMLETGLRPTDITFISVLNACAHSGFISEGQALFSSMKDDHGIRPKVEHYGCMVHLLGKNGKLNQAWDMVMNMDTDPDSVVWVTLLDSCRLHKNVAMAEKVTEYLKHHRIAVADDPGMHVLLSGIYAAAGMSDDVAETRAKMKRAGLRKQPGCSCIDVNGVVEEFVAGDVKHPMSREIYETLDSIN</sequence>
<dbReference type="FunFam" id="1.25.40.10:FF:000090">
    <property type="entry name" value="Pentatricopeptide repeat-containing protein, chloroplastic"/>
    <property type="match status" value="1"/>
</dbReference>
<gene>
    <name evidence="3" type="ORF">M569_07673</name>
</gene>
<dbReference type="InterPro" id="IPR002885">
    <property type="entry name" value="PPR_rpt"/>
</dbReference>
<dbReference type="PANTHER" id="PTHR47926">
    <property type="entry name" value="PENTATRICOPEPTIDE REPEAT-CONTAINING PROTEIN"/>
    <property type="match status" value="1"/>
</dbReference>
<feature type="non-terminal residue" evidence="3">
    <location>
        <position position="1"/>
    </location>
</feature>
<comment type="caution">
    <text evidence="3">The sequence shown here is derived from an EMBL/GenBank/DDBJ whole genome shotgun (WGS) entry which is preliminary data.</text>
</comment>
<evidence type="ECO:0000256" key="2">
    <source>
        <dbReference type="PROSITE-ProRule" id="PRU00708"/>
    </source>
</evidence>
<feature type="non-terminal residue" evidence="3">
    <location>
        <position position="460"/>
    </location>
</feature>
<dbReference type="PANTHER" id="PTHR47926:SF456">
    <property type="entry name" value="PENTATRICOPEPTIDE REPEAT-CONTAINING PROTEIN ELI1, CHLOROPLASTIC"/>
    <property type="match status" value="1"/>
</dbReference>
<evidence type="ECO:0000313" key="3">
    <source>
        <dbReference type="EMBL" id="EPS67103.1"/>
    </source>
</evidence>